<dbReference type="RefSeq" id="WP_160594984.1">
    <property type="nucleotide sequence ID" value="NZ_WTYI01000001.1"/>
</dbReference>
<keyword evidence="4" id="KW-1185">Reference proteome</keyword>
<protein>
    <recommendedName>
        <fullName evidence="2">UPF0102 protein GRI34_04885</fullName>
    </recommendedName>
</protein>
<evidence type="ECO:0000256" key="1">
    <source>
        <dbReference type="ARBA" id="ARBA00006738"/>
    </source>
</evidence>
<dbReference type="AlphaFoldDB" id="A0A6I4TIK3"/>
<evidence type="ECO:0000256" key="2">
    <source>
        <dbReference type="HAMAP-Rule" id="MF_00048"/>
    </source>
</evidence>
<proteinExistence type="inferred from homology"/>
<dbReference type="OrthoDB" id="9812968at2"/>
<accession>A0A6I4TIK3</accession>
<dbReference type="Gene3D" id="3.40.1350.10">
    <property type="match status" value="1"/>
</dbReference>
<evidence type="ECO:0000313" key="3">
    <source>
        <dbReference type="EMBL" id="MXO95755.1"/>
    </source>
</evidence>
<dbReference type="EMBL" id="WTYI01000001">
    <property type="protein sequence ID" value="MXO95755.1"/>
    <property type="molecule type" value="Genomic_DNA"/>
</dbReference>
<dbReference type="PANTHER" id="PTHR34039:SF1">
    <property type="entry name" value="UPF0102 PROTEIN YRAN"/>
    <property type="match status" value="1"/>
</dbReference>
<dbReference type="Pfam" id="PF02021">
    <property type="entry name" value="UPF0102"/>
    <property type="match status" value="1"/>
</dbReference>
<comment type="similarity">
    <text evidence="1 2">Belongs to the UPF0102 family.</text>
</comment>
<comment type="caution">
    <text evidence="3">The sequence shown here is derived from an EMBL/GenBank/DDBJ whole genome shotgun (WGS) entry which is preliminary data.</text>
</comment>
<organism evidence="3 4">
    <name type="scientific">Qipengyuania aquimaris</name>
    <dbReference type="NCBI Taxonomy" id="255984"/>
    <lineage>
        <taxon>Bacteria</taxon>
        <taxon>Pseudomonadati</taxon>
        <taxon>Pseudomonadota</taxon>
        <taxon>Alphaproteobacteria</taxon>
        <taxon>Sphingomonadales</taxon>
        <taxon>Erythrobacteraceae</taxon>
        <taxon>Qipengyuania</taxon>
    </lineage>
</organism>
<dbReference type="InterPro" id="IPR011856">
    <property type="entry name" value="tRNA_endonuc-like_dom_sf"/>
</dbReference>
<dbReference type="InterPro" id="IPR011335">
    <property type="entry name" value="Restrct_endonuc-II-like"/>
</dbReference>
<gene>
    <name evidence="3" type="ORF">GRI34_04885</name>
</gene>
<evidence type="ECO:0000313" key="4">
    <source>
        <dbReference type="Proteomes" id="UP000432727"/>
    </source>
</evidence>
<name>A0A6I4TIK3_9SPHN</name>
<reference evidence="3 4" key="1">
    <citation type="submission" date="2019-12" db="EMBL/GenBank/DDBJ databases">
        <title>Genomic-based taxomic classification of the family Erythrobacteraceae.</title>
        <authorList>
            <person name="Xu L."/>
        </authorList>
    </citation>
    <scope>NUCLEOTIDE SEQUENCE [LARGE SCALE GENOMIC DNA]</scope>
    <source>
        <strain evidence="3 4">JCM 12189</strain>
    </source>
</reference>
<sequence length="116" mass="13094">MKRQVAERNGRDGEARAAFWLRAKGWHILDQRVKTKAGEIDLVAKRGNIVAFIEVKWRSKRAELDNAIDERRLARVAAATESVAHRYAADGEDIRVDVILLAPGAFPRHIANAWQP</sequence>
<dbReference type="Proteomes" id="UP000432727">
    <property type="component" value="Unassembled WGS sequence"/>
</dbReference>
<dbReference type="GO" id="GO:0003676">
    <property type="term" value="F:nucleic acid binding"/>
    <property type="evidence" value="ECO:0007669"/>
    <property type="project" value="InterPro"/>
</dbReference>
<dbReference type="PANTHER" id="PTHR34039">
    <property type="entry name" value="UPF0102 PROTEIN YRAN"/>
    <property type="match status" value="1"/>
</dbReference>
<dbReference type="HAMAP" id="MF_00048">
    <property type="entry name" value="UPF0102"/>
    <property type="match status" value="1"/>
</dbReference>
<dbReference type="SUPFAM" id="SSF52980">
    <property type="entry name" value="Restriction endonuclease-like"/>
    <property type="match status" value="1"/>
</dbReference>
<dbReference type="InterPro" id="IPR003509">
    <property type="entry name" value="UPF0102_YraN-like"/>
</dbReference>